<dbReference type="CDD" id="cd02440">
    <property type="entry name" value="AdoMet_MTases"/>
    <property type="match status" value="1"/>
</dbReference>
<accession>A0A2T7BD09</accession>
<comment type="caution">
    <text evidence="2">The sequence shown here is derived from an EMBL/GenBank/DDBJ whole genome shotgun (WGS) entry which is preliminary data.</text>
</comment>
<dbReference type="GO" id="GO:0008757">
    <property type="term" value="F:S-adenosylmethionine-dependent methyltransferase activity"/>
    <property type="evidence" value="ECO:0007669"/>
    <property type="project" value="InterPro"/>
</dbReference>
<dbReference type="Gene3D" id="3.40.50.150">
    <property type="entry name" value="Vaccinia Virus protein VP39"/>
    <property type="match status" value="1"/>
</dbReference>
<feature type="domain" description="Methyltransferase type 11" evidence="1">
    <location>
        <begin position="46"/>
        <end position="136"/>
    </location>
</feature>
<evidence type="ECO:0000313" key="3">
    <source>
        <dbReference type="Proteomes" id="UP000244450"/>
    </source>
</evidence>
<evidence type="ECO:0000259" key="1">
    <source>
        <dbReference type="Pfam" id="PF08241"/>
    </source>
</evidence>
<dbReference type="InterPro" id="IPR013216">
    <property type="entry name" value="Methyltransf_11"/>
</dbReference>
<dbReference type="Pfam" id="PF08241">
    <property type="entry name" value="Methyltransf_11"/>
    <property type="match status" value="1"/>
</dbReference>
<evidence type="ECO:0000313" key="2">
    <source>
        <dbReference type="EMBL" id="PUZ22988.1"/>
    </source>
</evidence>
<keyword evidence="3" id="KW-1185">Reference proteome</keyword>
<organism evidence="2 3">
    <name type="scientific">Chitinophaga parva</name>
    <dbReference type="NCBI Taxonomy" id="2169414"/>
    <lineage>
        <taxon>Bacteria</taxon>
        <taxon>Pseudomonadati</taxon>
        <taxon>Bacteroidota</taxon>
        <taxon>Chitinophagia</taxon>
        <taxon>Chitinophagales</taxon>
        <taxon>Chitinophagaceae</taxon>
        <taxon>Chitinophaga</taxon>
    </lineage>
</organism>
<dbReference type="Proteomes" id="UP000244450">
    <property type="component" value="Unassembled WGS sequence"/>
</dbReference>
<dbReference type="OrthoDB" id="9795634at2"/>
<name>A0A2T7BD09_9BACT</name>
<dbReference type="EMBL" id="QCYK01000003">
    <property type="protein sequence ID" value="PUZ22988.1"/>
    <property type="molecule type" value="Genomic_DNA"/>
</dbReference>
<proteinExistence type="predicted"/>
<dbReference type="InterPro" id="IPR029063">
    <property type="entry name" value="SAM-dependent_MTases_sf"/>
</dbReference>
<dbReference type="RefSeq" id="WP_108688732.1">
    <property type="nucleotide sequence ID" value="NZ_QCYK01000003.1"/>
</dbReference>
<dbReference type="PANTHER" id="PTHR43591">
    <property type="entry name" value="METHYLTRANSFERASE"/>
    <property type="match status" value="1"/>
</dbReference>
<dbReference type="SUPFAM" id="SSF53335">
    <property type="entry name" value="S-adenosyl-L-methionine-dependent methyltransferases"/>
    <property type="match status" value="1"/>
</dbReference>
<dbReference type="AlphaFoldDB" id="A0A2T7BD09"/>
<reference evidence="2 3" key="1">
    <citation type="submission" date="2018-04" db="EMBL/GenBank/DDBJ databases">
        <title>Chitinophaga fuyangensis sp. nov., isolated from soil in a chemical factory.</title>
        <authorList>
            <person name="Chen K."/>
        </authorList>
    </citation>
    <scope>NUCLEOTIDE SEQUENCE [LARGE SCALE GENOMIC DNA]</scope>
    <source>
        <strain evidence="2 3">LY-1</strain>
    </source>
</reference>
<protein>
    <recommendedName>
        <fullName evidence="1">Methyltransferase type 11 domain-containing protein</fullName>
    </recommendedName>
</protein>
<sequence>MGSQAIQAQLWGRNPQAWSSIQEATCQSGYDHALQLLQLTADIHLLDVGCGSGLFCSEAYGYTKHVTGFDATPGLLEEARKRAPALTFINGDMEALPFPGAQFDVVTGFNSFQFAADVNKALAEAARVLKPRGRLIAMIWGNKADCEATAFLAAVDSLLPPPPPGAPGPFALSEDQRLEKAIQQAGLTILTNDDVPNVWEYPDLPTALDGLLSAGPSAKAIAHSGYDKVRTALSHAVAPFTQDNGHVVFRNKFRVVMAQKA</sequence>
<gene>
    <name evidence="2" type="ORF">DCC81_21490</name>
</gene>